<gene>
    <name evidence="5" type="ORF">GCM10022223_53680</name>
</gene>
<dbReference type="SMART" id="SM00822">
    <property type="entry name" value="PKS_KR"/>
    <property type="match status" value="1"/>
</dbReference>
<proteinExistence type="inferred from homology"/>
<dbReference type="Proteomes" id="UP001501074">
    <property type="component" value="Unassembled WGS sequence"/>
</dbReference>
<sequence length="401" mass="43139">MPIEPVSFPSYTLLSPNLSYRPDGELEAVAEPGYIARTGHDKEAGLAQSRPDIAPYHLWLPEQMETDVSGELVLVTGGTGFVGAHCVARLLHEGFRVRTTVRSLRREADVRAMTGENGPALSFAVADLMADDGWKQAVQGCDYVLHVASPVPQAKPRHEDEVIEPARQGALRVLQAARTAGVRRTVLTSSFAAVKYGHGQQRTFTEADWSNPDGEEMAAYPKSKLAAERAAWDFVRQEGMELAVVNPVAVFGPALGPDLSLWAGLIDSLLKGTLPALPKMTIGVVDVRDVADLHVRAMTDPAAAGERFLAAAGTLTLPQIAAVMRENLGDAAAQVPTRTMPDWAVRLAARFNPRAALAVPELGIVREASSQKAQDRLGWKPRPAQDSVLDQARSLLAGEGR</sequence>
<comment type="caution">
    <text evidence="5">The sequence shown here is derived from an EMBL/GenBank/DDBJ whole genome shotgun (WGS) entry which is preliminary data.</text>
</comment>
<dbReference type="Gene3D" id="3.40.50.720">
    <property type="entry name" value="NAD(P)-binding Rossmann-like Domain"/>
    <property type="match status" value="1"/>
</dbReference>
<feature type="region of interest" description="Disordered" evidence="3">
    <location>
        <begin position="370"/>
        <end position="401"/>
    </location>
</feature>
<organism evidence="5 6">
    <name type="scientific">Kineosporia mesophila</name>
    <dbReference type="NCBI Taxonomy" id="566012"/>
    <lineage>
        <taxon>Bacteria</taxon>
        <taxon>Bacillati</taxon>
        <taxon>Actinomycetota</taxon>
        <taxon>Actinomycetes</taxon>
        <taxon>Kineosporiales</taxon>
        <taxon>Kineosporiaceae</taxon>
        <taxon>Kineosporia</taxon>
    </lineage>
</organism>
<evidence type="ECO:0000313" key="5">
    <source>
        <dbReference type="EMBL" id="GAA3629362.1"/>
    </source>
</evidence>
<dbReference type="PANTHER" id="PTHR10366">
    <property type="entry name" value="NAD DEPENDENT EPIMERASE/DEHYDRATASE"/>
    <property type="match status" value="1"/>
</dbReference>
<dbReference type="InterPro" id="IPR036291">
    <property type="entry name" value="NAD(P)-bd_dom_sf"/>
</dbReference>
<dbReference type="SUPFAM" id="SSF51735">
    <property type="entry name" value="NAD(P)-binding Rossmann-fold domains"/>
    <property type="match status" value="1"/>
</dbReference>
<evidence type="ECO:0000313" key="6">
    <source>
        <dbReference type="Proteomes" id="UP001501074"/>
    </source>
</evidence>
<evidence type="ECO:0000259" key="4">
    <source>
        <dbReference type="SMART" id="SM00822"/>
    </source>
</evidence>
<protein>
    <submittedName>
        <fullName evidence="5">Aldehyde reductase</fullName>
    </submittedName>
</protein>
<dbReference type="CDD" id="cd05227">
    <property type="entry name" value="AR_SDR_e"/>
    <property type="match status" value="1"/>
</dbReference>
<feature type="domain" description="Ketoreductase" evidence="4">
    <location>
        <begin position="71"/>
        <end position="215"/>
    </location>
</feature>
<dbReference type="EMBL" id="BAAAZO010000010">
    <property type="protein sequence ID" value="GAA3629362.1"/>
    <property type="molecule type" value="Genomic_DNA"/>
</dbReference>
<dbReference type="InterPro" id="IPR050425">
    <property type="entry name" value="NAD(P)_dehydrat-like"/>
</dbReference>
<evidence type="ECO:0000256" key="2">
    <source>
        <dbReference type="ARBA" id="ARBA00023445"/>
    </source>
</evidence>
<name>A0ABP7ACM9_9ACTN</name>
<keyword evidence="1" id="KW-0560">Oxidoreductase</keyword>
<dbReference type="InterPro" id="IPR057326">
    <property type="entry name" value="KR_dom"/>
</dbReference>
<evidence type="ECO:0000256" key="1">
    <source>
        <dbReference type="ARBA" id="ARBA00023002"/>
    </source>
</evidence>
<dbReference type="PANTHER" id="PTHR10366:SF564">
    <property type="entry name" value="STEROL-4-ALPHA-CARBOXYLATE 3-DEHYDROGENASE, DECARBOXYLATING"/>
    <property type="match status" value="1"/>
</dbReference>
<accession>A0ABP7ACM9</accession>
<dbReference type="Pfam" id="PF01370">
    <property type="entry name" value="Epimerase"/>
    <property type="match status" value="1"/>
</dbReference>
<dbReference type="InterPro" id="IPR001509">
    <property type="entry name" value="Epimerase_deHydtase"/>
</dbReference>
<evidence type="ECO:0000256" key="3">
    <source>
        <dbReference type="SAM" id="MobiDB-lite"/>
    </source>
</evidence>
<comment type="similarity">
    <text evidence="2">Belongs to the NAD(P)-dependent epimerase/dehydratase family. Dihydroflavonol-4-reductase subfamily.</text>
</comment>
<keyword evidence="6" id="KW-1185">Reference proteome</keyword>
<reference evidence="6" key="1">
    <citation type="journal article" date="2019" name="Int. J. Syst. Evol. Microbiol.">
        <title>The Global Catalogue of Microorganisms (GCM) 10K type strain sequencing project: providing services to taxonomists for standard genome sequencing and annotation.</title>
        <authorList>
            <consortium name="The Broad Institute Genomics Platform"/>
            <consortium name="The Broad Institute Genome Sequencing Center for Infectious Disease"/>
            <person name="Wu L."/>
            <person name="Ma J."/>
        </authorList>
    </citation>
    <scope>NUCLEOTIDE SEQUENCE [LARGE SCALE GENOMIC DNA]</scope>
    <source>
        <strain evidence="6">JCM 16902</strain>
    </source>
</reference>